<evidence type="ECO:0000256" key="1">
    <source>
        <dbReference type="SAM" id="Phobius"/>
    </source>
</evidence>
<feature type="transmembrane region" description="Helical" evidence="1">
    <location>
        <begin position="5"/>
        <end position="23"/>
    </location>
</feature>
<dbReference type="Proteomes" id="UP000623301">
    <property type="component" value="Unassembled WGS sequence"/>
</dbReference>
<evidence type="ECO:0008006" key="4">
    <source>
        <dbReference type="Google" id="ProtNLM"/>
    </source>
</evidence>
<evidence type="ECO:0000313" key="3">
    <source>
        <dbReference type="Proteomes" id="UP000623301"/>
    </source>
</evidence>
<sequence>MKPKIIKLVLFTLVFGLLLLVILLNGMPFWSIVLLTLLFILMMAGYIFFFFLNEKKQTNTIEFSEDLNTDFSYLKKISTKNHYYYNGVFYILNNEQKAISIPFNDIIELKHTMLKVNNRRIWKLIALHNNEQVEFKFRHNFTLWNKNFTQFLKELKIENPNATVGKFNLWTM</sequence>
<keyword evidence="1" id="KW-0472">Membrane</keyword>
<gene>
    <name evidence="2" type="ORF">JBL43_11255</name>
</gene>
<feature type="transmembrane region" description="Helical" evidence="1">
    <location>
        <begin position="29"/>
        <end position="52"/>
    </location>
</feature>
<dbReference type="RefSeq" id="WP_198841538.1">
    <property type="nucleotide sequence ID" value="NZ_JAEHFJ010000005.1"/>
</dbReference>
<keyword evidence="1" id="KW-1133">Transmembrane helix</keyword>
<proteinExistence type="predicted"/>
<evidence type="ECO:0000313" key="2">
    <source>
        <dbReference type="EMBL" id="MBJ2174817.1"/>
    </source>
</evidence>
<keyword evidence="1" id="KW-0812">Transmembrane</keyword>
<protein>
    <recommendedName>
        <fullName evidence="4">GRAM domain-containing protein</fullName>
    </recommendedName>
</protein>
<comment type="caution">
    <text evidence="2">The sequence shown here is derived from an EMBL/GenBank/DDBJ whole genome shotgun (WGS) entry which is preliminary data.</text>
</comment>
<keyword evidence="3" id="KW-1185">Reference proteome</keyword>
<reference evidence="2 3" key="1">
    <citation type="submission" date="2020-12" db="EMBL/GenBank/DDBJ databases">
        <title>Aureibaculum luteum sp. nov. and Aureibaculum flavum sp. nov., novel members of the family Flavobacteriaceae isolated from Antarctic intertidal sediments.</title>
        <authorList>
            <person name="He X."/>
            <person name="Zhang X."/>
        </authorList>
    </citation>
    <scope>NUCLEOTIDE SEQUENCE [LARGE SCALE GENOMIC DNA]</scope>
    <source>
        <strain evidence="2 3">A20</strain>
    </source>
</reference>
<accession>A0ABS0WS85</accession>
<name>A0ABS0WS85_9FLAO</name>
<organism evidence="2 3">
    <name type="scientific">Aureibaculum flavum</name>
    <dbReference type="NCBI Taxonomy" id="2795986"/>
    <lineage>
        <taxon>Bacteria</taxon>
        <taxon>Pseudomonadati</taxon>
        <taxon>Bacteroidota</taxon>
        <taxon>Flavobacteriia</taxon>
        <taxon>Flavobacteriales</taxon>
        <taxon>Flavobacteriaceae</taxon>
        <taxon>Aureibaculum</taxon>
    </lineage>
</organism>
<dbReference type="EMBL" id="JAEHFJ010000005">
    <property type="protein sequence ID" value="MBJ2174817.1"/>
    <property type="molecule type" value="Genomic_DNA"/>
</dbReference>